<dbReference type="EMBL" id="JAAEDH010000001">
    <property type="protein sequence ID" value="MBR0653834.1"/>
    <property type="molecule type" value="Genomic_DNA"/>
</dbReference>
<dbReference type="AlphaFoldDB" id="A0AAF1KHD5"/>
<dbReference type="Proteomes" id="UP001196068">
    <property type="component" value="Unassembled WGS sequence"/>
</dbReference>
<evidence type="ECO:0000313" key="1">
    <source>
        <dbReference type="EMBL" id="MBR0653834.1"/>
    </source>
</evidence>
<reference evidence="1" key="2">
    <citation type="journal article" date="2021" name="Syst. Appl. Microbiol.">
        <title>Roseomonas hellenica sp. nov., isolated from roots of wild-growing Alkanna tinctoria.</title>
        <authorList>
            <person name="Rat A."/>
            <person name="Naranjo H.D."/>
            <person name="Lebbe L."/>
            <person name="Cnockaert M."/>
            <person name="Krigas N."/>
            <person name="Grigoriadou K."/>
            <person name="Maloupa E."/>
            <person name="Willems A."/>
        </authorList>
    </citation>
    <scope>NUCLEOTIDE SEQUENCE</scope>
    <source>
        <strain evidence="1">LMG 28251</strain>
    </source>
</reference>
<proteinExistence type="predicted"/>
<organism evidence="1 2">
    <name type="scientific">Plastoroseomonas arctica</name>
    <dbReference type="NCBI Taxonomy" id="1509237"/>
    <lineage>
        <taxon>Bacteria</taxon>
        <taxon>Pseudomonadati</taxon>
        <taxon>Pseudomonadota</taxon>
        <taxon>Alphaproteobacteria</taxon>
        <taxon>Acetobacterales</taxon>
        <taxon>Acetobacteraceae</taxon>
        <taxon>Plastoroseomonas</taxon>
    </lineage>
</organism>
<keyword evidence="2" id="KW-1185">Reference proteome</keyword>
<dbReference type="RefSeq" id="WP_211872516.1">
    <property type="nucleotide sequence ID" value="NZ_JAAEDH010000001.1"/>
</dbReference>
<reference evidence="1" key="1">
    <citation type="submission" date="2020-01" db="EMBL/GenBank/DDBJ databases">
        <authorList>
            <person name="Rat A."/>
        </authorList>
    </citation>
    <scope>NUCLEOTIDE SEQUENCE</scope>
    <source>
        <strain evidence="1">LMG 28251</strain>
    </source>
</reference>
<sequence length="234" mass="23344">MPITYLEYAAIAAAAYYPTRADTGRGFARFSPMRREMSGFQGAIYRRAGGGTNAWVVGIAGTQPTDGGGADVVADAGFGGAAGAVFGIPGAILSLAGAVLLSRQCASAEQLVTEARAAMARGDSLSITGHSLGGGIAQIVAARTGVTAMAFNPPAVTAVGGVAAAYGRTKPKITNLKVKNDPINYSGAVGGWLGKVVILNSPRSGGDAHSIDRTIAELSPAGAFSALGGSDPFA</sequence>
<dbReference type="Gene3D" id="3.40.50.1820">
    <property type="entry name" value="alpha/beta hydrolase"/>
    <property type="match status" value="1"/>
</dbReference>
<evidence type="ECO:0008006" key="3">
    <source>
        <dbReference type="Google" id="ProtNLM"/>
    </source>
</evidence>
<dbReference type="Pfam" id="PF26363">
    <property type="entry name" value="Phospholipase-like"/>
    <property type="match status" value="1"/>
</dbReference>
<name>A0AAF1KHD5_9PROT</name>
<accession>A0AAF1KHD5</accession>
<gene>
    <name evidence="1" type="ORF">GXW79_01960</name>
</gene>
<protein>
    <recommendedName>
        <fullName evidence="3">Fungal lipase-like domain-containing protein</fullName>
    </recommendedName>
</protein>
<evidence type="ECO:0000313" key="2">
    <source>
        <dbReference type="Proteomes" id="UP001196068"/>
    </source>
</evidence>
<dbReference type="InterPro" id="IPR029058">
    <property type="entry name" value="AB_hydrolase_fold"/>
</dbReference>
<comment type="caution">
    <text evidence="1">The sequence shown here is derived from an EMBL/GenBank/DDBJ whole genome shotgun (WGS) entry which is preliminary data.</text>
</comment>
<dbReference type="SUPFAM" id="SSF53474">
    <property type="entry name" value="alpha/beta-Hydrolases"/>
    <property type="match status" value="1"/>
</dbReference>